<dbReference type="Gene3D" id="1.25.40.20">
    <property type="entry name" value="Ankyrin repeat-containing domain"/>
    <property type="match status" value="1"/>
</dbReference>
<organism evidence="4 5">
    <name type="scientific">Elysia chlorotica</name>
    <name type="common">Eastern emerald elysia</name>
    <name type="synonym">Sea slug</name>
    <dbReference type="NCBI Taxonomy" id="188477"/>
    <lineage>
        <taxon>Eukaryota</taxon>
        <taxon>Metazoa</taxon>
        <taxon>Spiralia</taxon>
        <taxon>Lophotrochozoa</taxon>
        <taxon>Mollusca</taxon>
        <taxon>Gastropoda</taxon>
        <taxon>Heterobranchia</taxon>
        <taxon>Euthyneura</taxon>
        <taxon>Panpulmonata</taxon>
        <taxon>Sacoglossa</taxon>
        <taxon>Placobranchoidea</taxon>
        <taxon>Plakobranchidae</taxon>
        <taxon>Elysia</taxon>
    </lineage>
</organism>
<proteinExistence type="predicted"/>
<dbReference type="PANTHER" id="PTHR24126:SF14">
    <property type="entry name" value="ANK_REP_REGION DOMAIN-CONTAINING PROTEIN"/>
    <property type="match status" value="1"/>
</dbReference>
<evidence type="ECO:0000256" key="2">
    <source>
        <dbReference type="ARBA" id="ARBA00023043"/>
    </source>
</evidence>
<accession>A0A3S0ZMR4</accession>
<dbReference type="SUPFAM" id="SSF48403">
    <property type="entry name" value="Ankyrin repeat"/>
    <property type="match status" value="1"/>
</dbReference>
<dbReference type="PROSITE" id="PS50297">
    <property type="entry name" value="ANK_REP_REGION"/>
    <property type="match status" value="2"/>
</dbReference>
<evidence type="ECO:0000256" key="3">
    <source>
        <dbReference type="PROSITE-ProRule" id="PRU00023"/>
    </source>
</evidence>
<feature type="repeat" description="ANK" evidence="3">
    <location>
        <begin position="93"/>
        <end position="125"/>
    </location>
</feature>
<dbReference type="PROSITE" id="PS50088">
    <property type="entry name" value="ANK_REPEAT"/>
    <property type="match status" value="2"/>
</dbReference>
<evidence type="ECO:0000313" key="5">
    <source>
        <dbReference type="Proteomes" id="UP000271974"/>
    </source>
</evidence>
<dbReference type="Proteomes" id="UP000271974">
    <property type="component" value="Unassembled WGS sequence"/>
</dbReference>
<dbReference type="OrthoDB" id="6047142at2759"/>
<evidence type="ECO:0000313" key="4">
    <source>
        <dbReference type="EMBL" id="RUS78594.1"/>
    </source>
</evidence>
<name>A0A3S0ZMR4_ELYCH</name>
<dbReference type="Pfam" id="PF12796">
    <property type="entry name" value="Ank_2"/>
    <property type="match status" value="1"/>
</dbReference>
<keyword evidence="1" id="KW-0677">Repeat</keyword>
<dbReference type="AlphaFoldDB" id="A0A3S0ZMR4"/>
<protein>
    <submittedName>
        <fullName evidence="4">Uncharacterized protein</fullName>
    </submittedName>
</protein>
<comment type="caution">
    <text evidence="4">The sequence shown here is derived from an EMBL/GenBank/DDBJ whole genome shotgun (WGS) entry which is preliminary data.</text>
</comment>
<evidence type="ECO:0000256" key="1">
    <source>
        <dbReference type="ARBA" id="ARBA00022737"/>
    </source>
</evidence>
<dbReference type="InterPro" id="IPR002110">
    <property type="entry name" value="Ankyrin_rpt"/>
</dbReference>
<dbReference type="SMART" id="SM00248">
    <property type="entry name" value="ANK"/>
    <property type="match status" value="7"/>
</dbReference>
<reference evidence="4 5" key="1">
    <citation type="submission" date="2019-01" db="EMBL/GenBank/DDBJ databases">
        <title>A draft genome assembly of the solar-powered sea slug Elysia chlorotica.</title>
        <authorList>
            <person name="Cai H."/>
            <person name="Li Q."/>
            <person name="Fang X."/>
            <person name="Li J."/>
            <person name="Curtis N.E."/>
            <person name="Altenburger A."/>
            <person name="Shibata T."/>
            <person name="Feng M."/>
            <person name="Maeda T."/>
            <person name="Schwartz J.A."/>
            <person name="Shigenobu S."/>
            <person name="Lundholm N."/>
            <person name="Nishiyama T."/>
            <person name="Yang H."/>
            <person name="Hasebe M."/>
            <person name="Li S."/>
            <person name="Pierce S.K."/>
            <person name="Wang J."/>
        </authorList>
    </citation>
    <scope>NUCLEOTIDE SEQUENCE [LARGE SCALE GENOMIC DNA]</scope>
    <source>
        <strain evidence="4">EC2010</strain>
        <tissue evidence="4">Whole organism of an adult</tissue>
    </source>
</reference>
<sequence length="415" mass="46566">MDSSELYIAINNLDVDQVKRLLKSGSATYINKSSSERDPPIIDCLTSLPLLDTTEEDDEKNTKCDEDKVYEILNVLVQHGADINARSHLSWPEGGTPLCFAAAHRDSRCLQFLLESGADLSITSDEGYTPLMVALDNRSFECVTLLLEKGDGINAVTKNGNTLLSFASLSFVYNVSNICKILHLGLDPTMSRRDQNCIHSAVSDGHVAVIRALVNKGFPALDLHYEEWYDDYEDLYSNIFYRLRHLRISPLAVAIINASPNVAKYFISIRFFTRFDIVRLCWDPEISRHVLDLSKKGCTAATQCLDILRYLSTTPQSLRTLCLVAISCTLSKDLMLDDSDTSGNEENRLCKPTFKEKVASLELPNLLKRALLHQTPASGCCICSWRYLPIQEGGTSVECHCKYCEGEDYEDEYEI</sequence>
<dbReference type="PANTHER" id="PTHR24126">
    <property type="entry name" value="ANKYRIN REPEAT, PH AND SEC7 DOMAIN CONTAINING PROTEIN SECG-RELATED"/>
    <property type="match status" value="1"/>
</dbReference>
<keyword evidence="2 3" id="KW-0040">ANK repeat</keyword>
<keyword evidence="5" id="KW-1185">Reference proteome</keyword>
<dbReference type="STRING" id="188477.A0A3S0ZMR4"/>
<gene>
    <name evidence="4" type="ORF">EGW08_013662</name>
</gene>
<dbReference type="EMBL" id="RQTK01000501">
    <property type="protein sequence ID" value="RUS78594.1"/>
    <property type="molecule type" value="Genomic_DNA"/>
</dbReference>
<dbReference type="InterPro" id="IPR036770">
    <property type="entry name" value="Ankyrin_rpt-contain_sf"/>
</dbReference>
<feature type="repeat" description="ANK" evidence="3">
    <location>
        <begin position="126"/>
        <end position="158"/>
    </location>
</feature>